<dbReference type="AlphaFoldDB" id="A0A7W3LJW0"/>
<dbReference type="GO" id="GO:0004252">
    <property type="term" value="F:serine-type endopeptidase activity"/>
    <property type="evidence" value="ECO:0007669"/>
    <property type="project" value="InterPro"/>
</dbReference>
<gene>
    <name evidence="4" type="ORF">HNR61_001047</name>
</gene>
<dbReference type="InterPro" id="IPR043504">
    <property type="entry name" value="Peptidase_S1_PA_chymotrypsin"/>
</dbReference>
<dbReference type="SUPFAM" id="SSF50494">
    <property type="entry name" value="Trypsin-like serine proteases"/>
    <property type="match status" value="1"/>
</dbReference>
<dbReference type="PANTHER" id="PTHR15462">
    <property type="entry name" value="SERINE PROTEASE"/>
    <property type="match status" value="1"/>
</dbReference>
<feature type="chain" id="PRO_5030585317" description="Serine protease" evidence="3">
    <location>
        <begin position="34"/>
        <end position="303"/>
    </location>
</feature>
<feature type="signal peptide" evidence="3">
    <location>
        <begin position="1"/>
        <end position="33"/>
    </location>
</feature>
<evidence type="ECO:0000256" key="2">
    <source>
        <dbReference type="SAM" id="MobiDB-lite"/>
    </source>
</evidence>
<name>A0A7W3LJW0_ACTNM</name>
<sequence>MDPRPFRIPAAPALAAVTAAALSVAVPAGPASASDAGPAAVPAVHRVAPDLDRRARAYWTPRRMRAAAPPEAERRDESAGAPWTRGGPVARSTGRVFATWAGREQVCSAAVVRAVNRDLVVTAAHCVRPAGGGWADNWIFVPGYRDGAGPHGGFTARRMFVPDAWARDGDGDHDVAFVALATAGGRHVADVAGAQRLAFGGPGGRPTHVFGYPAAGRFDGERLAYCSGRPVPDRRGLTAGRGLRCGLPRGVSGGPWLTGLDRGTGAGTVVSVSSFRFSDDPGTLYGPPFGKAVRDLYARASVS</sequence>
<accession>A0A7W3LJW0</accession>
<keyword evidence="1 3" id="KW-0732">Signal</keyword>
<evidence type="ECO:0000313" key="4">
    <source>
        <dbReference type="EMBL" id="MBA8949449.1"/>
    </source>
</evidence>
<feature type="region of interest" description="Disordered" evidence="2">
    <location>
        <begin position="63"/>
        <end position="88"/>
    </location>
</feature>
<dbReference type="EMBL" id="JACJIA010000001">
    <property type="protein sequence ID" value="MBA8949449.1"/>
    <property type="molecule type" value="Genomic_DNA"/>
</dbReference>
<keyword evidence="5" id="KW-1185">Reference proteome</keyword>
<comment type="caution">
    <text evidence="4">The sequence shown here is derived from an EMBL/GenBank/DDBJ whole genome shotgun (WGS) entry which is preliminary data.</text>
</comment>
<evidence type="ECO:0008006" key="6">
    <source>
        <dbReference type="Google" id="ProtNLM"/>
    </source>
</evidence>
<dbReference type="Proteomes" id="UP000572680">
    <property type="component" value="Unassembled WGS sequence"/>
</dbReference>
<dbReference type="Gene3D" id="2.40.10.10">
    <property type="entry name" value="Trypsin-like serine proteases"/>
    <property type="match status" value="2"/>
</dbReference>
<organism evidence="4 5">
    <name type="scientific">Actinomadura namibiensis</name>
    <dbReference type="NCBI Taxonomy" id="182080"/>
    <lineage>
        <taxon>Bacteria</taxon>
        <taxon>Bacillati</taxon>
        <taxon>Actinomycetota</taxon>
        <taxon>Actinomycetes</taxon>
        <taxon>Streptosporangiales</taxon>
        <taxon>Thermomonosporaceae</taxon>
        <taxon>Actinomadura</taxon>
    </lineage>
</organism>
<proteinExistence type="predicted"/>
<dbReference type="InterPro" id="IPR009003">
    <property type="entry name" value="Peptidase_S1_PA"/>
</dbReference>
<dbReference type="InterPro" id="IPR018114">
    <property type="entry name" value="TRYPSIN_HIS"/>
</dbReference>
<dbReference type="GO" id="GO:0006508">
    <property type="term" value="P:proteolysis"/>
    <property type="evidence" value="ECO:0007669"/>
    <property type="project" value="InterPro"/>
</dbReference>
<dbReference type="InterPro" id="IPR050966">
    <property type="entry name" value="Glutamyl_endopeptidase"/>
</dbReference>
<reference evidence="4 5" key="1">
    <citation type="submission" date="2020-08" db="EMBL/GenBank/DDBJ databases">
        <title>Genomic Encyclopedia of Type Strains, Phase IV (KMG-IV): sequencing the most valuable type-strain genomes for metagenomic binning, comparative biology and taxonomic classification.</title>
        <authorList>
            <person name="Goeker M."/>
        </authorList>
    </citation>
    <scope>NUCLEOTIDE SEQUENCE [LARGE SCALE GENOMIC DNA]</scope>
    <source>
        <strain evidence="4 5">DSM 44197</strain>
    </source>
</reference>
<evidence type="ECO:0000256" key="1">
    <source>
        <dbReference type="ARBA" id="ARBA00022729"/>
    </source>
</evidence>
<evidence type="ECO:0000313" key="5">
    <source>
        <dbReference type="Proteomes" id="UP000572680"/>
    </source>
</evidence>
<evidence type="ECO:0000256" key="3">
    <source>
        <dbReference type="SAM" id="SignalP"/>
    </source>
</evidence>
<dbReference type="RefSeq" id="WP_182841874.1">
    <property type="nucleotide sequence ID" value="NZ_JACJIA010000001.1"/>
</dbReference>
<dbReference type="PROSITE" id="PS00134">
    <property type="entry name" value="TRYPSIN_HIS"/>
    <property type="match status" value="1"/>
</dbReference>
<protein>
    <recommendedName>
        <fullName evidence="6">Serine protease</fullName>
    </recommendedName>
</protein>